<protein>
    <submittedName>
        <fullName evidence="3">Uncharacterized protein</fullName>
    </submittedName>
</protein>
<dbReference type="GO" id="GO:0004029">
    <property type="term" value="F:aldehyde dehydrogenase (NAD+) activity"/>
    <property type="evidence" value="ECO:0007669"/>
    <property type="project" value="TreeGrafter"/>
</dbReference>
<dbReference type="InterPro" id="IPR016161">
    <property type="entry name" value="Ald_DH/histidinol_DH"/>
</dbReference>
<dbReference type="Gene3D" id="3.40.309.10">
    <property type="entry name" value="Aldehyde Dehydrogenase, Chain A, domain 2"/>
    <property type="match status" value="1"/>
</dbReference>
<evidence type="ECO:0000313" key="3">
    <source>
        <dbReference type="EMBL" id="KAF6755219.1"/>
    </source>
</evidence>
<dbReference type="InterPro" id="IPR016163">
    <property type="entry name" value="Ald_DH_C"/>
</dbReference>
<evidence type="ECO:0000256" key="2">
    <source>
        <dbReference type="SAM" id="MobiDB-lite"/>
    </source>
</evidence>
<sequence>MDQPVEACRTIGERSKVISSPPDEVYRTVFAFNRGEPASHDTRELVTPDRPPLGSTIARIRESNRDLADQGEVLSNRHDTKRSSKSVLGSRTTYIHNDNKSHRAPIMPVGERYEFGLTARLESVTSHVGVPFAAKRKRGRRGRHAEWTWARYNHLLHGTGSASPLCTKVDYSTAPETKRERGRGEVQGRRRNLTGGRQGAKLDIELRIGGIQGTTKAVSERKQVPRTVESVSITPNKSQEALLASDPSPHRKDRLESLVLLIIPRRVKSVEHQPPQIDRSSPPPGSCSVDETLLTLIVPEIQIVQALPGQSEACGKSSTLRTPSHLIQENADALCHALWLDEGKPRQEDVVAEIGDVGRSLKGARELETRGRGGMRILWRIQVGGMTMKLPHNHNRPAPLRAIAAGCPAPTKPSEVVPKFSKILSELVPNYLALRRAVFRRLRRFFWSLNSPRAHTFYTARPPQRNISAAAAKDLTPMTLGLGGKSPVIIDGVNWWRELVVEARSFVWGNVDNAGQSVPSRFILSADTALLFRCASVFRGVRLALGVLETTWDCDARGGFGRKEEAAGDLGLTVDFATSIGLVRGWLSPTLGSVQFVFVFVFELTVGSGVGVGVGTVDVDLRRRDGITLGELSTSRVPRSPCCASIVSLRGAWHICARRHFFSVYGRCGRALLDLECRPHRSGFRERENRLQVEQHAERARKNVKPSSNTVEGQESNDNGGTGSGSFVVISGSVYPLSTIQVEHMSDRRHIDIKEVDTQTTKITPNDNESRGPHRGPWASDLVC</sequence>
<organism evidence="3 4">
    <name type="scientific">Ephemerocybe angulata</name>
    <dbReference type="NCBI Taxonomy" id="980116"/>
    <lineage>
        <taxon>Eukaryota</taxon>
        <taxon>Fungi</taxon>
        <taxon>Dikarya</taxon>
        <taxon>Basidiomycota</taxon>
        <taxon>Agaricomycotina</taxon>
        <taxon>Agaricomycetes</taxon>
        <taxon>Agaricomycetidae</taxon>
        <taxon>Agaricales</taxon>
        <taxon>Agaricineae</taxon>
        <taxon>Psathyrellaceae</taxon>
        <taxon>Ephemerocybe</taxon>
    </lineage>
</organism>
<dbReference type="Gene3D" id="3.40.605.10">
    <property type="entry name" value="Aldehyde Dehydrogenase, Chain A, domain 1"/>
    <property type="match status" value="1"/>
</dbReference>
<evidence type="ECO:0000256" key="1">
    <source>
        <dbReference type="ARBA" id="ARBA00023002"/>
    </source>
</evidence>
<dbReference type="EMBL" id="JACGCI010000031">
    <property type="protein sequence ID" value="KAF6755219.1"/>
    <property type="molecule type" value="Genomic_DNA"/>
</dbReference>
<dbReference type="SUPFAM" id="SSF53720">
    <property type="entry name" value="ALDH-like"/>
    <property type="match status" value="1"/>
</dbReference>
<dbReference type="GO" id="GO:0006081">
    <property type="term" value="P:aldehyde metabolic process"/>
    <property type="evidence" value="ECO:0007669"/>
    <property type="project" value="InterPro"/>
</dbReference>
<dbReference type="GO" id="GO:0005737">
    <property type="term" value="C:cytoplasm"/>
    <property type="evidence" value="ECO:0007669"/>
    <property type="project" value="TreeGrafter"/>
</dbReference>
<dbReference type="InterPro" id="IPR012394">
    <property type="entry name" value="Aldehyde_DH_NAD(P)"/>
</dbReference>
<keyword evidence="1" id="KW-0560">Oxidoreductase</keyword>
<keyword evidence="4" id="KW-1185">Reference proteome</keyword>
<reference evidence="3 4" key="1">
    <citation type="submission" date="2020-07" db="EMBL/GenBank/DDBJ databases">
        <title>Comparative genomics of pyrophilous fungi reveals a link between fire events and developmental genes.</title>
        <authorList>
            <consortium name="DOE Joint Genome Institute"/>
            <person name="Steindorff A.S."/>
            <person name="Carver A."/>
            <person name="Calhoun S."/>
            <person name="Stillman K."/>
            <person name="Liu H."/>
            <person name="Lipzen A."/>
            <person name="Pangilinan J."/>
            <person name="Labutti K."/>
            <person name="Bruns T.D."/>
            <person name="Grigoriev I.V."/>
        </authorList>
    </citation>
    <scope>NUCLEOTIDE SEQUENCE [LARGE SCALE GENOMIC DNA]</scope>
    <source>
        <strain evidence="3 4">CBS 144469</strain>
    </source>
</reference>
<feature type="region of interest" description="Disordered" evidence="2">
    <location>
        <begin position="750"/>
        <end position="784"/>
    </location>
</feature>
<feature type="compositionally biased region" description="Basic and acidic residues" evidence="2">
    <location>
        <begin position="686"/>
        <end position="701"/>
    </location>
</feature>
<feature type="compositionally biased region" description="Polar residues" evidence="2">
    <location>
        <begin position="705"/>
        <end position="719"/>
    </location>
</feature>
<evidence type="ECO:0000313" key="4">
    <source>
        <dbReference type="Proteomes" id="UP000521943"/>
    </source>
</evidence>
<feature type="region of interest" description="Disordered" evidence="2">
    <location>
        <begin position="686"/>
        <end position="725"/>
    </location>
</feature>
<dbReference type="Proteomes" id="UP000521943">
    <property type="component" value="Unassembled WGS sequence"/>
</dbReference>
<gene>
    <name evidence="3" type="ORF">DFP72DRAFT_847784</name>
</gene>
<feature type="compositionally biased region" description="Polar residues" evidence="2">
    <location>
        <begin position="758"/>
        <end position="767"/>
    </location>
</feature>
<dbReference type="InterPro" id="IPR016162">
    <property type="entry name" value="Ald_DH_N"/>
</dbReference>
<dbReference type="PANTHER" id="PTHR43570:SF16">
    <property type="entry name" value="ALDEHYDE DEHYDROGENASE TYPE III, ISOFORM Q"/>
    <property type="match status" value="1"/>
</dbReference>
<name>A0A8H6HZC2_9AGAR</name>
<proteinExistence type="predicted"/>
<dbReference type="AlphaFoldDB" id="A0A8H6HZC2"/>
<dbReference type="PANTHER" id="PTHR43570">
    <property type="entry name" value="ALDEHYDE DEHYDROGENASE"/>
    <property type="match status" value="1"/>
</dbReference>
<comment type="caution">
    <text evidence="3">The sequence shown here is derived from an EMBL/GenBank/DDBJ whole genome shotgun (WGS) entry which is preliminary data.</text>
</comment>
<accession>A0A8H6HZC2</accession>